<dbReference type="Proteomes" id="UP000279275">
    <property type="component" value="Unassembled WGS sequence"/>
</dbReference>
<accession>A0A3M2LE54</accession>
<keyword evidence="3 5" id="KW-0378">Hydrolase</keyword>
<gene>
    <name evidence="8" type="primary">bla</name>
    <name evidence="8" type="ORF">EBN03_03330</name>
</gene>
<dbReference type="PANTHER" id="PTHR35333">
    <property type="entry name" value="BETA-LACTAMASE"/>
    <property type="match status" value="1"/>
</dbReference>
<evidence type="ECO:0000256" key="4">
    <source>
        <dbReference type="ARBA" id="ARBA00023251"/>
    </source>
</evidence>
<evidence type="ECO:0000256" key="6">
    <source>
        <dbReference type="SAM" id="SignalP"/>
    </source>
</evidence>
<keyword evidence="6" id="KW-0732">Signal</keyword>
<sequence>MRESTLRKCRALAAVLLFGPLAACGSTTSTTPTPSATPAAVSANTPAVDAEFAAMEQEHGARVGLFAVDIRTGKTVGYRADERFGMASTFKALAAAAVLRAHPISTGYLDQTVHFTSDDVVQDSPVTSKHLDSGMSIRELCDAAITYSDNTAGNLLLKQIGGPQGLTAFARSIGDEVTHLDRWEPELDAMDPGDDRDTTTPAALTADYRALIFGDVLATPERDQLTAWLVANKTGNARIRAALPPDWKTGDKTGTALYGSANDVAVTWPADGTGPLVVAVLTTKPDQAAAADNPLVAAVAKVAVTTVHG</sequence>
<feature type="chain" id="PRO_5018134600" description="Beta-lactamase" evidence="6">
    <location>
        <begin position="26"/>
        <end position="309"/>
    </location>
</feature>
<comment type="similarity">
    <text evidence="1 5">Belongs to the class-A beta-lactamase family.</text>
</comment>
<dbReference type="SUPFAM" id="SSF56601">
    <property type="entry name" value="beta-lactamase/transpeptidase-like"/>
    <property type="match status" value="1"/>
</dbReference>
<dbReference type="PANTHER" id="PTHR35333:SF3">
    <property type="entry name" value="BETA-LACTAMASE-TYPE TRANSPEPTIDASE FOLD CONTAINING PROTEIN"/>
    <property type="match status" value="1"/>
</dbReference>
<dbReference type="NCBIfam" id="NF033103">
    <property type="entry name" value="bla_class_A"/>
    <property type="match status" value="1"/>
</dbReference>
<evidence type="ECO:0000259" key="7">
    <source>
        <dbReference type="Pfam" id="PF13354"/>
    </source>
</evidence>
<protein>
    <recommendedName>
        <fullName evidence="2 5">Beta-lactamase</fullName>
        <ecNumber evidence="2 5">3.5.2.6</ecNumber>
    </recommendedName>
</protein>
<dbReference type="PROSITE" id="PS00146">
    <property type="entry name" value="BETA_LACTAMASE_A"/>
    <property type="match status" value="1"/>
</dbReference>
<proteinExistence type="inferred from homology"/>
<evidence type="ECO:0000313" key="9">
    <source>
        <dbReference type="Proteomes" id="UP000279275"/>
    </source>
</evidence>
<comment type="catalytic activity">
    <reaction evidence="5">
        <text>a beta-lactam + H2O = a substituted beta-amino acid</text>
        <dbReference type="Rhea" id="RHEA:20401"/>
        <dbReference type="ChEBI" id="CHEBI:15377"/>
        <dbReference type="ChEBI" id="CHEBI:35627"/>
        <dbReference type="ChEBI" id="CHEBI:140347"/>
        <dbReference type="EC" id="3.5.2.6"/>
    </reaction>
</comment>
<keyword evidence="9" id="KW-1185">Reference proteome</keyword>
<evidence type="ECO:0000313" key="8">
    <source>
        <dbReference type="EMBL" id="RMI35326.1"/>
    </source>
</evidence>
<feature type="signal peptide" evidence="6">
    <location>
        <begin position="1"/>
        <end position="25"/>
    </location>
</feature>
<evidence type="ECO:0000256" key="1">
    <source>
        <dbReference type="ARBA" id="ARBA00009009"/>
    </source>
</evidence>
<dbReference type="InterPro" id="IPR012338">
    <property type="entry name" value="Beta-lactam/transpept-like"/>
</dbReference>
<dbReference type="InterPro" id="IPR045155">
    <property type="entry name" value="Beta-lactam_cat"/>
</dbReference>
<dbReference type="Pfam" id="PF13354">
    <property type="entry name" value="Beta-lactamase2"/>
    <property type="match status" value="1"/>
</dbReference>
<dbReference type="OrthoDB" id="9784149at2"/>
<dbReference type="GO" id="GO:0008800">
    <property type="term" value="F:beta-lactamase activity"/>
    <property type="evidence" value="ECO:0007669"/>
    <property type="project" value="UniProtKB-UniRule"/>
</dbReference>
<dbReference type="EC" id="3.5.2.6" evidence="2 5"/>
<dbReference type="GO" id="GO:0046677">
    <property type="term" value="P:response to antibiotic"/>
    <property type="evidence" value="ECO:0007669"/>
    <property type="project" value="UniProtKB-UniRule"/>
</dbReference>
<dbReference type="GO" id="GO:0030655">
    <property type="term" value="P:beta-lactam antibiotic catabolic process"/>
    <property type="evidence" value="ECO:0007669"/>
    <property type="project" value="InterPro"/>
</dbReference>
<organism evidence="8 9">
    <name type="scientific">Nocardia stercoris</name>
    <dbReference type="NCBI Taxonomy" id="2483361"/>
    <lineage>
        <taxon>Bacteria</taxon>
        <taxon>Bacillati</taxon>
        <taxon>Actinomycetota</taxon>
        <taxon>Actinomycetes</taxon>
        <taxon>Mycobacteriales</taxon>
        <taxon>Nocardiaceae</taxon>
        <taxon>Nocardia</taxon>
    </lineage>
</organism>
<evidence type="ECO:0000256" key="3">
    <source>
        <dbReference type="ARBA" id="ARBA00022801"/>
    </source>
</evidence>
<name>A0A3M2LE54_9NOCA</name>
<dbReference type="Gene3D" id="3.40.710.10">
    <property type="entry name" value="DD-peptidase/beta-lactamase superfamily"/>
    <property type="match status" value="1"/>
</dbReference>
<evidence type="ECO:0000256" key="5">
    <source>
        <dbReference type="RuleBase" id="RU361140"/>
    </source>
</evidence>
<evidence type="ECO:0000256" key="2">
    <source>
        <dbReference type="ARBA" id="ARBA00012865"/>
    </source>
</evidence>
<comment type="caution">
    <text evidence="8">The sequence shown here is derived from an EMBL/GenBank/DDBJ whole genome shotgun (WGS) entry which is preliminary data.</text>
</comment>
<dbReference type="AlphaFoldDB" id="A0A3M2LE54"/>
<dbReference type="InterPro" id="IPR023650">
    <property type="entry name" value="Beta-lactam_class-A_AS"/>
</dbReference>
<dbReference type="EMBL" id="RFFH01000001">
    <property type="protein sequence ID" value="RMI35326.1"/>
    <property type="molecule type" value="Genomic_DNA"/>
</dbReference>
<reference evidence="8 9" key="1">
    <citation type="submission" date="2018-10" db="EMBL/GenBank/DDBJ databases">
        <title>Isolation from cow dung.</title>
        <authorList>
            <person name="Ling L."/>
        </authorList>
    </citation>
    <scope>NUCLEOTIDE SEQUENCE [LARGE SCALE GENOMIC DNA]</scope>
    <source>
        <strain evidence="8 9">NEAU-LL90</strain>
    </source>
</reference>
<dbReference type="RefSeq" id="WP_122186300.1">
    <property type="nucleotide sequence ID" value="NZ_RFFH01000001.1"/>
</dbReference>
<keyword evidence="4 5" id="KW-0046">Antibiotic resistance</keyword>
<dbReference type="InterPro" id="IPR000871">
    <property type="entry name" value="Beta-lactam_class-A"/>
</dbReference>
<feature type="domain" description="Beta-lactamase class A catalytic" evidence="7">
    <location>
        <begin position="64"/>
        <end position="282"/>
    </location>
</feature>
<dbReference type="PRINTS" id="PR00118">
    <property type="entry name" value="BLACTAMASEA"/>
</dbReference>